<gene>
    <name evidence="4" type="ORF">OOT00_01900</name>
</gene>
<keyword evidence="2" id="KW-0949">S-adenosyl-L-methionine</keyword>
<keyword evidence="1 4" id="KW-0808">Transferase</keyword>
<dbReference type="SUPFAM" id="SSF53335">
    <property type="entry name" value="S-adenosyl-L-methionine-dependent methyltransferases"/>
    <property type="match status" value="1"/>
</dbReference>
<accession>A0ABT3N5L1</accession>
<dbReference type="Gene3D" id="3.40.50.150">
    <property type="entry name" value="Vaccinia Virus protein VP39"/>
    <property type="match status" value="1"/>
</dbReference>
<keyword evidence="5" id="KW-1185">Reference proteome</keyword>
<keyword evidence="1 4" id="KW-0489">Methyltransferase</keyword>
<comment type="caution">
    <text evidence="4">The sequence shown here is derived from an EMBL/GenBank/DDBJ whole genome shotgun (WGS) entry which is preliminary data.</text>
</comment>
<dbReference type="InterPro" id="IPR050210">
    <property type="entry name" value="tRNA_Adenine-N(6)_MTase"/>
</dbReference>
<evidence type="ECO:0000256" key="2">
    <source>
        <dbReference type="ARBA" id="ARBA00022691"/>
    </source>
</evidence>
<name>A0ABT3N5L1_9BACT</name>
<protein>
    <submittedName>
        <fullName evidence="4">Methyltransferase</fullName>
    </submittedName>
</protein>
<evidence type="ECO:0000313" key="4">
    <source>
        <dbReference type="EMBL" id="MCW7752736.1"/>
    </source>
</evidence>
<dbReference type="GO" id="GO:0008168">
    <property type="term" value="F:methyltransferase activity"/>
    <property type="evidence" value="ECO:0007669"/>
    <property type="project" value="UniProtKB-KW"/>
</dbReference>
<reference evidence="4 5" key="1">
    <citation type="submission" date="2022-11" db="EMBL/GenBank/DDBJ databases">
        <title>Desulfobotulus tamanensis H1 sp. nov. - anaerobic, alkaliphilic, sulphate reducing bacterium isolated from terrestrial mud volcano.</title>
        <authorList>
            <person name="Frolova A."/>
            <person name="Merkel A.Y."/>
            <person name="Slobodkin A.I."/>
        </authorList>
    </citation>
    <scope>NUCLEOTIDE SEQUENCE [LARGE SCALE GENOMIC DNA]</scope>
    <source>
        <strain evidence="4 5">H1</strain>
    </source>
</reference>
<dbReference type="InterPro" id="IPR002052">
    <property type="entry name" value="DNA_methylase_N6_adenine_CS"/>
</dbReference>
<sequence length="257" mass="28800">MTACTPNSLLKGQLQIYQHKKGYRFSIDPLLLADHAQPRPGEHFVDLGTGCGVLALLLATQTPQIRVTAVELQSDLASLARNNVIANNLQHCIHIIEKDMRLLSQRDLGGPADGVIINPPYFKYHSGRLNPLNEKAAARHEITIDLPGWVLTARKLLKKSGRLYCIFPADRMAELLSTMANNRITPKYLRCVHSLAKNQARLILVEGRMEARHGLTVAPPLVLYKNPGEYSDEALRILWPENQLFFKSPVDSQNKNE</sequence>
<proteinExistence type="predicted"/>
<dbReference type="Proteomes" id="UP001209681">
    <property type="component" value="Unassembled WGS sequence"/>
</dbReference>
<organism evidence="4 5">
    <name type="scientific">Desulfobotulus pelophilus</name>
    <dbReference type="NCBI Taxonomy" id="2823377"/>
    <lineage>
        <taxon>Bacteria</taxon>
        <taxon>Pseudomonadati</taxon>
        <taxon>Thermodesulfobacteriota</taxon>
        <taxon>Desulfobacteria</taxon>
        <taxon>Desulfobacterales</taxon>
        <taxon>Desulfobacteraceae</taxon>
        <taxon>Desulfobotulus</taxon>
    </lineage>
</organism>
<feature type="domain" description="Methyltransferase small" evidence="3">
    <location>
        <begin position="31"/>
        <end position="124"/>
    </location>
</feature>
<dbReference type="GO" id="GO:0032259">
    <property type="term" value="P:methylation"/>
    <property type="evidence" value="ECO:0007669"/>
    <property type="project" value="UniProtKB-KW"/>
</dbReference>
<dbReference type="InterPro" id="IPR007848">
    <property type="entry name" value="Small_mtfrase_dom"/>
</dbReference>
<dbReference type="RefSeq" id="WP_265423597.1">
    <property type="nucleotide sequence ID" value="NZ_JAPFPW010000001.1"/>
</dbReference>
<dbReference type="PANTHER" id="PTHR47739:SF1">
    <property type="entry name" value="TRNA1(VAL) (ADENINE(37)-N6)-METHYLTRANSFERASE"/>
    <property type="match status" value="1"/>
</dbReference>
<dbReference type="PROSITE" id="PS00092">
    <property type="entry name" value="N6_MTASE"/>
    <property type="match status" value="1"/>
</dbReference>
<evidence type="ECO:0000256" key="1">
    <source>
        <dbReference type="ARBA" id="ARBA00022603"/>
    </source>
</evidence>
<evidence type="ECO:0000313" key="5">
    <source>
        <dbReference type="Proteomes" id="UP001209681"/>
    </source>
</evidence>
<dbReference type="CDD" id="cd02440">
    <property type="entry name" value="AdoMet_MTases"/>
    <property type="match status" value="1"/>
</dbReference>
<dbReference type="PANTHER" id="PTHR47739">
    <property type="entry name" value="TRNA1(VAL) (ADENINE(37)-N6)-METHYLTRANSFERASE"/>
    <property type="match status" value="1"/>
</dbReference>
<dbReference type="InterPro" id="IPR029063">
    <property type="entry name" value="SAM-dependent_MTases_sf"/>
</dbReference>
<evidence type="ECO:0000259" key="3">
    <source>
        <dbReference type="Pfam" id="PF05175"/>
    </source>
</evidence>
<dbReference type="EMBL" id="JAPFPW010000001">
    <property type="protein sequence ID" value="MCW7752736.1"/>
    <property type="molecule type" value="Genomic_DNA"/>
</dbReference>
<dbReference type="Pfam" id="PF05175">
    <property type="entry name" value="MTS"/>
    <property type="match status" value="1"/>
</dbReference>